<sequence>MLQLLERATLSWIFKRRKISRMKTGLQWMQNTNFFRAFTASTSVLAIYLQQFWDTFMFKAKTGTYHFQLDEDWFTLDANLLREALDITPIDQAHQFVSPLLGDAIINFMNELGYPREIHFVSRMVVNNLYQPGRAILSMINQCLTGKTYGFDRPRYIVLQMLWGRNHKIHQRSGSPLNLAEDDLSLVNPKFVTKGEIDEVFGMQIPNKLIRNAPYYNAYMEMVAKHNQKMLGKKCSKVFPLLDADQKQEIRRFKEFLKRES</sequence>
<protein>
    <submittedName>
        <fullName evidence="1">Uncharacterized protein</fullName>
    </submittedName>
</protein>
<dbReference type="EMBL" id="BKCJ010307045">
    <property type="protein sequence ID" value="GEZ66344.1"/>
    <property type="molecule type" value="Genomic_DNA"/>
</dbReference>
<organism evidence="1">
    <name type="scientific">Tanacetum cinerariifolium</name>
    <name type="common">Dalmatian daisy</name>
    <name type="synonym">Chrysanthemum cinerariifolium</name>
    <dbReference type="NCBI Taxonomy" id="118510"/>
    <lineage>
        <taxon>Eukaryota</taxon>
        <taxon>Viridiplantae</taxon>
        <taxon>Streptophyta</taxon>
        <taxon>Embryophyta</taxon>
        <taxon>Tracheophyta</taxon>
        <taxon>Spermatophyta</taxon>
        <taxon>Magnoliopsida</taxon>
        <taxon>eudicotyledons</taxon>
        <taxon>Gunneridae</taxon>
        <taxon>Pentapetalae</taxon>
        <taxon>asterids</taxon>
        <taxon>campanulids</taxon>
        <taxon>Asterales</taxon>
        <taxon>Asteraceae</taxon>
        <taxon>Asteroideae</taxon>
        <taxon>Anthemideae</taxon>
        <taxon>Anthemidinae</taxon>
        <taxon>Tanacetum</taxon>
    </lineage>
</organism>
<accession>A0A699ILB5</accession>
<dbReference type="AlphaFoldDB" id="A0A699ILB5"/>
<reference evidence="1" key="1">
    <citation type="journal article" date="2019" name="Sci. Rep.">
        <title>Draft genome of Tanacetum cinerariifolium, the natural source of mosquito coil.</title>
        <authorList>
            <person name="Yamashiro T."/>
            <person name="Shiraishi A."/>
            <person name="Satake H."/>
            <person name="Nakayama K."/>
        </authorList>
    </citation>
    <scope>NUCLEOTIDE SEQUENCE</scope>
</reference>
<gene>
    <name evidence="1" type="ORF">Tci_538317</name>
</gene>
<name>A0A699ILB5_TANCI</name>
<proteinExistence type="predicted"/>
<evidence type="ECO:0000313" key="1">
    <source>
        <dbReference type="EMBL" id="GEZ66344.1"/>
    </source>
</evidence>
<comment type="caution">
    <text evidence="1">The sequence shown here is derived from an EMBL/GenBank/DDBJ whole genome shotgun (WGS) entry which is preliminary data.</text>
</comment>